<keyword evidence="3" id="KW-0805">Transcription regulation</keyword>
<dbReference type="CDD" id="cd14687">
    <property type="entry name" value="bZIP_ATF2"/>
    <property type="match status" value="1"/>
</dbReference>
<dbReference type="AlphaFoldDB" id="A0A7H9B561"/>
<dbReference type="GO" id="GO:0005634">
    <property type="term" value="C:nucleus"/>
    <property type="evidence" value="ECO:0007669"/>
    <property type="project" value="UniProtKB-SubCell"/>
</dbReference>
<dbReference type="InterPro" id="IPR004827">
    <property type="entry name" value="bZIP"/>
</dbReference>
<feature type="compositionally biased region" description="Low complexity" evidence="7">
    <location>
        <begin position="220"/>
        <end position="246"/>
    </location>
</feature>
<evidence type="ECO:0000256" key="3">
    <source>
        <dbReference type="ARBA" id="ARBA00023015"/>
    </source>
</evidence>
<evidence type="ECO:0000259" key="8">
    <source>
        <dbReference type="PROSITE" id="PS50217"/>
    </source>
</evidence>
<organism evidence="9 10">
    <name type="scientific">Zygotorulaspora mrakii</name>
    <name type="common">Zygosaccharomyces mrakii</name>
    <dbReference type="NCBI Taxonomy" id="42260"/>
    <lineage>
        <taxon>Eukaryota</taxon>
        <taxon>Fungi</taxon>
        <taxon>Dikarya</taxon>
        <taxon>Ascomycota</taxon>
        <taxon>Saccharomycotina</taxon>
        <taxon>Saccharomycetes</taxon>
        <taxon>Saccharomycetales</taxon>
        <taxon>Saccharomycetaceae</taxon>
        <taxon>Zygotorulaspora</taxon>
    </lineage>
</organism>
<comment type="similarity">
    <text evidence="2">Belongs to the bZIP family.</text>
</comment>
<dbReference type="SMART" id="SM00338">
    <property type="entry name" value="BRLZ"/>
    <property type="match status" value="1"/>
</dbReference>
<dbReference type="InterPro" id="IPR046347">
    <property type="entry name" value="bZIP_sf"/>
</dbReference>
<dbReference type="PROSITE" id="PS00036">
    <property type="entry name" value="BZIP_BASIC"/>
    <property type="match status" value="1"/>
</dbReference>
<name>A0A7H9B561_ZYGMR</name>
<evidence type="ECO:0000256" key="1">
    <source>
        <dbReference type="ARBA" id="ARBA00004123"/>
    </source>
</evidence>
<dbReference type="InterPro" id="IPR051027">
    <property type="entry name" value="bZIP_transcription_factors"/>
</dbReference>
<feature type="region of interest" description="Disordered" evidence="7">
    <location>
        <begin position="202"/>
        <end position="249"/>
    </location>
</feature>
<dbReference type="OrthoDB" id="295274at2759"/>
<evidence type="ECO:0000313" key="10">
    <source>
        <dbReference type="Proteomes" id="UP000509704"/>
    </source>
</evidence>
<dbReference type="SUPFAM" id="SSF57959">
    <property type="entry name" value="Leucine zipper domain"/>
    <property type="match status" value="1"/>
</dbReference>
<dbReference type="GeneID" id="59237590"/>
<dbReference type="Gene3D" id="1.20.5.170">
    <property type="match status" value="1"/>
</dbReference>
<dbReference type="PROSITE" id="PS50217">
    <property type="entry name" value="BZIP"/>
    <property type="match status" value="1"/>
</dbReference>
<dbReference type="GO" id="GO:0043565">
    <property type="term" value="F:sequence-specific DNA binding"/>
    <property type="evidence" value="ECO:0007669"/>
    <property type="project" value="UniProtKB-ARBA"/>
</dbReference>
<evidence type="ECO:0000256" key="7">
    <source>
        <dbReference type="SAM" id="MobiDB-lite"/>
    </source>
</evidence>
<dbReference type="PANTHER" id="PTHR19304">
    <property type="entry name" value="CYCLIC-AMP RESPONSE ELEMENT BINDING PROTEIN"/>
    <property type="match status" value="1"/>
</dbReference>
<dbReference type="Pfam" id="PF00170">
    <property type="entry name" value="bZIP_1"/>
    <property type="match status" value="1"/>
</dbReference>
<evidence type="ECO:0000256" key="2">
    <source>
        <dbReference type="ARBA" id="ARBA00007163"/>
    </source>
</evidence>
<protein>
    <recommendedName>
        <fullName evidence="8">BZIP domain-containing protein</fullName>
    </recommendedName>
</protein>
<feature type="compositionally biased region" description="Low complexity" evidence="7">
    <location>
        <begin position="335"/>
        <end position="346"/>
    </location>
</feature>
<dbReference type="EMBL" id="CP058609">
    <property type="protein sequence ID" value="QLG73831.1"/>
    <property type="molecule type" value="Genomic_DNA"/>
</dbReference>
<dbReference type="FunFam" id="1.20.5.170:FF:000053">
    <property type="entry name" value="BZIP transcription factor AtfA"/>
    <property type="match status" value="1"/>
</dbReference>
<gene>
    <name evidence="9" type="ORF">HG535_0F03420</name>
</gene>
<accession>A0A7H9B561</accession>
<evidence type="ECO:0000256" key="5">
    <source>
        <dbReference type="ARBA" id="ARBA00023163"/>
    </source>
</evidence>
<evidence type="ECO:0000256" key="6">
    <source>
        <dbReference type="ARBA" id="ARBA00023242"/>
    </source>
</evidence>
<keyword evidence="5" id="KW-0804">Transcription</keyword>
<comment type="subcellular location">
    <subcellularLocation>
        <location evidence="1">Nucleus</location>
    </subcellularLocation>
</comment>
<keyword evidence="10" id="KW-1185">Reference proteome</keyword>
<dbReference type="RefSeq" id="XP_037145557.1">
    <property type="nucleotide sequence ID" value="XM_037289662.1"/>
</dbReference>
<dbReference type="KEGG" id="zmk:HG535_0F03420"/>
<reference evidence="9 10" key="1">
    <citation type="submission" date="2020-07" db="EMBL/GenBank/DDBJ databases">
        <title>The yeast mating-type switching endonuclease HO is a domesticated member of an unorthodox homing genetic element family.</title>
        <authorList>
            <person name="Coughlan A.Y."/>
            <person name="Lombardi L."/>
            <person name="Braun-Galleani S."/>
            <person name="Martos A.R."/>
            <person name="Galeote V."/>
            <person name="Bigey F."/>
            <person name="Dequin S."/>
            <person name="Byrne K.P."/>
            <person name="Wolfe K.H."/>
        </authorList>
    </citation>
    <scope>NUCLEOTIDE SEQUENCE [LARGE SCALE GENOMIC DNA]</scope>
    <source>
        <strain evidence="9 10">NRRL Y-6702</strain>
    </source>
</reference>
<keyword evidence="6" id="KW-0539">Nucleus</keyword>
<evidence type="ECO:0000313" key="9">
    <source>
        <dbReference type="EMBL" id="QLG73831.1"/>
    </source>
</evidence>
<keyword evidence="4" id="KW-0238">DNA-binding</keyword>
<dbReference type="Proteomes" id="UP000509704">
    <property type="component" value="Chromosome 6"/>
</dbReference>
<feature type="domain" description="BZIP" evidence="8">
    <location>
        <begin position="359"/>
        <end position="420"/>
    </location>
</feature>
<sequence>MENEYSPLHTTSFPGVDVGVSTAGVANLQPDGQSLQGSTTGFVQGMRQASPRSQSVQPASSYFGDGINAAQFSPLAEGGGTHANKWVPNGNAIAHANTYSSAAGAGHHVDFNSNTNGTKNNLASASFSNSNSHTINDPSTQEYLSPFFQPFGIDVTHFPLTNPPIFQSSLTSLDEPVKRRRISISNGQINQLSEDLETLENLYNTQPPPLPPRFDHQPMQTQIPSQIQNQSQAQTQRHVQRQTQRQDPQPNLAENALRQQAKFQQFESVNNSVPQAHIQANPDDEIAAKSISGSASSTTWENSNGNSLHCSDVLSQQRSSQQVAVDVSPAPVKRSSSSSSNSSYNNRMSDPIPGTNAWKRARLLERNRMAASKCRQRKKVAQLQLQKDFGVISAENKVMKRKLDYYEKLVAKFKRFSEAHLRKCSGSDDSLDIIEEMLMIDSGIKEVDDSGLIVKLEDN</sequence>
<dbReference type="GO" id="GO:0001228">
    <property type="term" value="F:DNA-binding transcription activator activity, RNA polymerase II-specific"/>
    <property type="evidence" value="ECO:0007669"/>
    <property type="project" value="UniProtKB-ARBA"/>
</dbReference>
<feature type="region of interest" description="Disordered" evidence="7">
    <location>
        <begin position="319"/>
        <end position="355"/>
    </location>
</feature>
<evidence type="ECO:0000256" key="4">
    <source>
        <dbReference type="ARBA" id="ARBA00023125"/>
    </source>
</evidence>
<proteinExistence type="inferred from homology"/>